<proteinExistence type="predicted"/>
<name>A0A4Y2QB92_ARAVE</name>
<reference evidence="2 3" key="1">
    <citation type="journal article" date="2019" name="Sci. Rep.">
        <title>Orb-weaving spider Araneus ventricosus genome elucidates the spidroin gene catalogue.</title>
        <authorList>
            <person name="Kono N."/>
            <person name="Nakamura H."/>
            <person name="Ohtoshi R."/>
            <person name="Moran D.A.P."/>
            <person name="Shinohara A."/>
            <person name="Yoshida Y."/>
            <person name="Fujiwara M."/>
            <person name="Mori M."/>
            <person name="Tomita M."/>
            <person name="Arakawa K."/>
        </authorList>
    </citation>
    <scope>NUCLEOTIDE SEQUENCE [LARGE SCALE GENOMIC DNA]</scope>
</reference>
<evidence type="ECO:0000313" key="2">
    <source>
        <dbReference type="EMBL" id="GBN60170.1"/>
    </source>
</evidence>
<organism evidence="2 3">
    <name type="scientific">Araneus ventricosus</name>
    <name type="common">Orbweaver spider</name>
    <name type="synonym">Epeira ventricosa</name>
    <dbReference type="NCBI Taxonomy" id="182803"/>
    <lineage>
        <taxon>Eukaryota</taxon>
        <taxon>Metazoa</taxon>
        <taxon>Ecdysozoa</taxon>
        <taxon>Arthropoda</taxon>
        <taxon>Chelicerata</taxon>
        <taxon>Arachnida</taxon>
        <taxon>Araneae</taxon>
        <taxon>Araneomorphae</taxon>
        <taxon>Entelegynae</taxon>
        <taxon>Araneoidea</taxon>
        <taxon>Araneidae</taxon>
        <taxon>Araneus</taxon>
    </lineage>
</organism>
<protein>
    <submittedName>
        <fullName evidence="2">Uncharacterized protein</fullName>
    </submittedName>
</protein>
<feature type="region of interest" description="Disordered" evidence="1">
    <location>
        <begin position="1"/>
        <end position="78"/>
    </location>
</feature>
<dbReference type="AlphaFoldDB" id="A0A4Y2QB92"/>
<dbReference type="EMBL" id="BGPR01013326">
    <property type="protein sequence ID" value="GBN60170.1"/>
    <property type="molecule type" value="Genomic_DNA"/>
</dbReference>
<evidence type="ECO:0000313" key="3">
    <source>
        <dbReference type="Proteomes" id="UP000499080"/>
    </source>
</evidence>
<dbReference type="Proteomes" id="UP000499080">
    <property type="component" value="Unassembled WGS sequence"/>
</dbReference>
<keyword evidence="3" id="KW-1185">Reference proteome</keyword>
<feature type="compositionally biased region" description="Basic and acidic residues" evidence="1">
    <location>
        <begin position="122"/>
        <end position="143"/>
    </location>
</feature>
<sequence length="232" mass="27511">MAPNVNLQRRKRQRDAKRDIEKLRKELLKQEKQQKKQQESEQKKQQNREQENRELKKQQNRELKKQQNKERSASLAKERCKRYYENKKQKKMATQAAYLQLNGGNSRQFSMQQYFRETKEITSNKEKPRSFEKQKRIASNKEKSRNKRVTRTPQGRVVEADFPIVGVGCHSFLLDQLPQAKKILSQIPNLVLIEKCEVSCGEKSHFLLRDAFITVQLSKQHISTGVNWEQTL</sequence>
<evidence type="ECO:0000256" key="1">
    <source>
        <dbReference type="SAM" id="MobiDB-lite"/>
    </source>
</evidence>
<feature type="compositionally biased region" description="Basic and acidic residues" evidence="1">
    <location>
        <begin position="16"/>
        <end position="78"/>
    </location>
</feature>
<accession>A0A4Y2QB92</accession>
<feature type="region of interest" description="Disordered" evidence="1">
    <location>
        <begin position="122"/>
        <end position="152"/>
    </location>
</feature>
<gene>
    <name evidence="2" type="ORF">AVEN_250045_1</name>
</gene>
<comment type="caution">
    <text evidence="2">The sequence shown here is derived from an EMBL/GenBank/DDBJ whole genome shotgun (WGS) entry which is preliminary data.</text>
</comment>